<name>A0A0C9WPZ0_9AGAR</name>
<keyword evidence="3" id="KW-1185">Reference proteome</keyword>
<reference evidence="3" key="2">
    <citation type="submission" date="2015-01" db="EMBL/GenBank/DDBJ databases">
        <title>Evolutionary Origins and Diversification of the Mycorrhizal Mutualists.</title>
        <authorList>
            <consortium name="DOE Joint Genome Institute"/>
            <consortium name="Mycorrhizal Genomics Consortium"/>
            <person name="Kohler A."/>
            <person name="Kuo A."/>
            <person name="Nagy L.G."/>
            <person name="Floudas D."/>
            <person name="Copeland A."/>
            <person name="Barry K.W."/>
            <person name="Cichocki N."/>
            <person name="Veneault-Fourrey C."/>
            <person name="LaButti K."/>
            <person name="Lindquist E.A."/>
            <person name="Lipzen A."/>
            <person name="Lundell T."/>
            <person name="Morin E."/>
            <person name="Murat C."/>
            <person name="Riley R."/>
            <person name="Ohm R."/>
            <person name="Sun H."/>
            <person name="Tunlid A."/>
            <person name="Henrissat B."/>
            <person name="Grigoriev I.V."/>
            <person name="Hibbett D.S."/>
            <person name="Martin F."/>
        </authorList>
    </citation>
    <scope>NUCLEOTIDE SEQUENCE [LARGE SCALE GENOMIC DNA]</scope>
    <source>
        <strain evidence="3">LaAM-08-1</strain>
    </source>
</reference>
<proteinExistence type="predicted"/>
<gene>
    <name evidence="2" type="ORF">K443DRAFT_15851</name>
</gene>
<dbReference type="Proteomes" id="UP000054477">
    <property type="component" value="Unassembled WGS sequence"/>
</dbReference>
<evidence type="ECO:0000313" key="3">
    <source>
        <dbReference type="Proteomes" id="UP000054477"/>
    </source>
</evidence>
<organism evidence="2 3">
    <name type="scientific">Laccaria amethystina LaAM-08-1</name>
    <dbReference type="NCBI Taxonomy" id="1095629"/>
    <lineage>
        <taxon>Eukaryota</taxon>
        <taxon>Fungi</taxon>
        <taxon>Dikarya</taxon>
        <taxon>Basidiomycota</taxon>
        <taxon>Agaricomycotina</taxon>
        <taxon>Agaricomycetes</taxon>
        <taxon>Agaricomycetidae</taxon>
        <taxon>Agaricales</taxon>
        <taxon>Agaricineae</taxon>
        <taxon>Hydnangiaceae</taxon>
        <taxon>Laccaria</taxon>
    </lineage>
</organism>
<dbReference type="OrthoDB" id="3052491at2759"/>
<sequence length="326" mass="35367">MPEKKPALKKQPVTQAPPAVSPPALASTTTAAPSSPPPVSDEGVTKLIVLVTSSPNLPLGLVWKHAFEQGSQEGFKRGAAFFKDMDIKQAFRDGADQGQIIGILAKREEWESGGHGPWCLDMKVGCFSCDVGISEGHTCTNQPTKVDVMVQVDFVEAQPQLIEAASQTDPPPLFIDAEAQAQPLESKSITNTAAILAPSTLDWSEDASSIPVILIFPNKQAHCDFSALRTTYLNPFGSLARWNGRSHFFADQHNVSMPIPIWRCRAPPQFPTLQTATRWHHPHVTTLATLPSSSTPPVFPVTLDWDADPCLSYLSRALKALGWICG</sequence>
<dbReference type="HOGENOM" id="CLU_072842_0_0_1"/>
<dbReference type="STRING" id="1095629.A0A0C9WPZ0"/>
<accession>A0A0C9WPZ0</accession>
<feature type="region of interest" description="Disordered" evidence="1">
    <location>
        <begin position="1"/>
        <end position="39"/>
    </location>
</feature>
<evidence type="ECO:0000313" key="2">
    <source>
        <dbReference type="EMBL" id="KIJ89713.1"/>
    </source>
</evidence>
<feature type="compositionally biased region" description="Low complexity" evidence="1">
    <location>
        <begin position="16"/>
        <end position="33"/>
    </location>
</feature>
<dbReference type="AlphaFoldDB" id="A0A0C9WPZ0"/>
<protein>
    <submittedName>
        <fullName evidence="2">Uncharacterized protein</fullName>
    </submittedName>
</protein>
<dbReference type="EMBL" id="KN839482">
    <property type="protein sequence ID" value="KIJ89713.1"/>
    <property type="molecule type" value="Genomic_DNA"/>
</dbReference>
<reference evidence="2 3" key="1">
    <citation type="submission" date="2014-04" db="EMBL/GenBank/DDBJ databases">
        <authorList>
            <consortium name="DOE Joint Genome Institute"/>
            <person name="Kuo A."/>
            <person name="Kohler A."/>
            <person name="Nagy L.G."/>
            <person name="Floudas D."/>
            <person name="Copeland A."/>
            <person name="Barry K.W."/>
            <person name="Cichocki N."/>
            <person name="Veneault-Fourrey C."/>
            <person name="LaButti K."/>
            <person name="Lindquist E.A."/>
            <person name="Lipzen A."/>
            <person name="Lundell T."/>
            <person name="Morin E."/>
            <person name="Murat C."/>
            <person name="Sun H."/>
            <person name="Tunlid A."/>
            <person name="Henrissat B."/>
            <person name="Grigoriev I.V."/>
            <person name="Hibbett D.S."/>
            <person name="Martin F."/>
            <person name="Nordberg H.P."/>
            <person name="Cantor M.N."/>
            <person name="Hua S.X."/>
        </authorList>
    </citation>
    <scope>NUCLEOTIDE SEQUENCE [LARGE SCALE GENOMIC DNA]</scope>
    <source>
        <strain evidence="2 3">LaAM-08-1</strain>
    </source>
</reference>
<evidence type="ECO:0000256" key="1">
    <source>
        <dbReference type="SAM" id="MobiDB-lite"/>
    </source>
</evidence>